<dbReference type="FunCoup" id="A0A0F7IEU1">
    <property type="interactions" value="79"/>
</dbReference>
<dbReference type="InterPro" id="IPR012043">
    <property type="entry name" value="PoK"/>
</dbReference>
<keyword evidence="1 3" id="KW-0418">Kinase</keyword>
<comment type="similarity">
    <text evidence="1">Belongs to the GHMP kinase family. PoK subfamily.</text>
</comment>
<gene>
    <name evidence="3" type="ORF">GAH_00540</name>
</gene>
<dbReference type="InterPro" id="IPR020568">
    <property type="entry name" value="Ribosomal_Su5_D2-typ_SF"/>
</dbReference>
<dbReference type="EC" id="2.7.1.169" evidence="1"/>
<dbReference type="GeneID" id="24803122"/>
<dbReference type="PANTHER" id="PTHR42282:SF1">
    <property type="entry name" value="PANTOATE KINASE"/>
    <property type="match status" value="1"/>
</dbReference>
<dbReference type="GO" id="GO:0005524">
    <property type="term" value="F:ATP binding"/>
    <property type="evidence" value="ECO:0007669"/>
    <property type="project" value="UniProtKB-KW"/>
</dbReference>
<dbReference type="Gene3D" id="3.30.230.10">
    <property type="match status" value="1"/>
</dbReference>
<dbReference type="OrthoDB" id="85822at2157"/>
<keyword evidence="4" id="KW-1185">Reference proteome</keyword>
<accession>A0A0F7IEU1</accession>
<organism evidence="3 4">
    <name type="scientific">Geoglobus ahangari</name>
    <dbReference type="NCBI Taxonomy" id="113653"/>
    <lineage>
        <taxon>Archaea</taxon>
        <taxon>Methanobacteriati</taxon>
        <taxon>Methanobacteriota</taxon>
        <taxon>Archaeoglobi</taxon>
        <taxon>Archaeoglobales</taxon>
        <taxon>Archaeoglobaceae</taxon>
        <taxon>Geoglobus</taxon>
    </lineage>
</organism>
<keyword evidence="1" id="KW-0173">Coenzyme A biosynthesis</keyword>
<dbReference type="RefSeq" id="WP_048094570.1">
    <property type="nucleotide sequence ID" value="NZ_CP011267.1"/>
</dbReference>
<keyword evidence="1 3" id="KW-0808">Transferase</keyword>
<evidence type="ECO:0000256" key="1">
    <source>
        <dbReference type="HAMAP-Rule" id="MF_02223"/>
    </source>
</evidence>
<dbReference type="GO" id="GO:0015937">
    <property type="term" value="P:coenzyme A biosynthetic process"/>
    <property type="evidence" value="ECO:0007669"/>
    <property type="project" value="UniProtKB-UniRule"/>
</dbReference>
<name>A0A0F7IEU1_9EURY</name>
<comment type="catalytic activity">
    <reaction evidence="1">
        <text>(R)-pantoate + ATP = (R)-4-phosphopantoate + ADP + H(+)</text>
        <dbReference type="Rhea" id="RHEA:28246"/>
        <dbReference type="ChEBI" id="CHEBI:15378"/>
        <dbReference type="ChEBI" id="CHEBI:15980"/>
        <dbReference type="ChEBI" id="CHEBI:30616"/>
        <dbReference type="ChEBI" id="CHEBI:61294"/>
        <dbReference type="ChEBI" id="CHEBI:456216"/>
        <dbReference type="EC" id="2.7.1.169"/>
    </reaction>
</comment>
<feature type="domain" description="GHMP kinase N-terminal" evidence="2">
    <location>
        <begin position="58"/>
        <end position="134"/>
    </location>
</feature>
<evidence type="ECO:0000313" key="4">
    <source>
        <dbReference type="Proteomes" id="UP000034723"/>
    </source>
</evidence>
<dbReference type="AlphaFoldDB" id="A0A0F7IEU1"/>
<keyword evidence="1" id="KW-0547">Nucleotide-binding</keyword>
<evidence type="ECO:0000259" key="2">
    <source>
        <dbReference type="Pfam" id="PF00288"/>
    </source>
</evidence>
<dbReference type="KEGG" id="gah:GAH_00540"/>
<evidence type="ECO:0000313" key="3">
    <source>
        <dbReference type="EMBL" id="AKG92114.1"/>
    </source>
</evidence>
<dbReference type="HOGENOM" id="CLU_081191_0_0_2"/>
<keyword evidence="1" id="KW-0067">ATP-binding</keyword>
<dbReference type="InterPro" id="IPR006204">
    <property type="entry name" value="GHMP_kinase_N_dom"/>
</dbReference>
<dbReference type="HAMAP" id="MF_02223">
    <property type="entry name" value="Pantoate_kinase"/>
    <property type="match status" value="1"/>
</dbReference>
<comment type="function">
    <text evidence="1">Phosphorylates (R)-pantoate to form (R)-4-phosphopantoate in the CoA biosynthesis pathway.</text>
</comment>
<reference evidence="3 4" key="1">
    <citation type="submission" date="2015-04" db="EMBL/GenBank/DDBJ databases">
        <title>The complete genome sequence of the hyperthermophilic, obligate iron-reducing archaeon Geoglobus ahangari strain 234T.</title>
        <authorList>
            <person name="Manzella M.P."/>
            <person name="Holmes D.E."/>
            <person name="Rocheleau J.M."/>
            <person name="Chung A."/>
            <person name="Reguera G."/>
            <person name="Kashefi K."/>
        </authorList>
    </citation>
    <scope>NUCLEOTIDE SEQUENCE [LARGE SCALE GENOMIC DNA]</scope>
    <source>
        <strain evidence="3 4">234</strain>
    </source>
</reference>
<dbReference type="UniPathway" id="UPA00241"/>
<dbReference type="SUPFAM" id="SSF54211">
    <property type="entry name" value="Ribosomal protein S5 domain 2-like"/>
    <property type="match status" value="1"/>
</dbReference>
<dbReference type="Proteomes" id="UP000034723">
    <property type="component" value="Chromosome"/>
</dbReference>
<dbReference type="Pfam" id="PF00288">
    <property type="entry name" value="GHMP_kinases_N"/>
    <property type="match status" value="1"/>
</dbReference>
<protein>
    <recommendedName>
        <fullName evidence="1">Pantoate kinase</fullName>
        <shortName evidence="1">PoK</shortName>
        <ecNumber evidence="1">2.7.1.169</ecNumber>
    </recommendedName>
</protein>
<dbReference type="PATRIC" id="fig|113653.22.peg.541"/>
<dbReference type="InParanoid" id="A0A0F7IEU1"/>
<sequence>MTFVSASITAIFSTKIDRDPKKAGSYGVGFTVDMGVEARASEKNGVFLNGERVSFPTVEHVLERLGGKGVDLRTRLPVSCGFGVSGASALATAVEISLQKGLNLPFFRLADIAHEAEVVNRTGLGDVVTQSFGGIVARVRPGSPSKSRVERFLSRAEVDFLVLGQMPTKEVLGDEVKRRSINQAGKKRLKEFLKKPSLENLFVQAKKFSLESGLADDEIVDVIEAVESRGGLASMVMLGRSVFALNGKGAFEEFGGDSFSARITGCSVRL</sequence>
<dbReference type="InterPro" id="IPR014721">
    <property type="entry name" value="Ribsml_uS5_D2-typ_fold_subgr"/>
</dbReference>
<proteinExistence type="inferred from homology"/>
<dbReference type="GO" id="GO:0016301">
    <property type="term" value="F:kinase activity"/>
    <property type="evidence" value="ECO:0007669"/>
    <property type="project" value="UniProtKB-UniRule"/>
</dbReference>
<dbReference type="STRING" id="113653.GAH_00540"/>
<dbReference type="PANTHER" id="PTHR42282">
    <property type="entry name" value="PANTOATE KINASE-RELATED"/>
    <property type="match status" value="1"/>
</dbReference>
<dbReference type="EMBL" id="CP011267">
    <property type="protein sequence ID" value="AKG92114.1"/>
    <property type="molecule type" value="Genomic_DNA"/>
</dbReference>
<comment type="pathway">
    <text evidence="1">Cofactor biosynthesis; coenzyme A biosynthesis.</text>
</comment>
<dbReference type="PIRSF" id="PIRSF016896">
    <property type="entry name" value="GHMP_arc_MJ0969"/>
    <property type="match status" value="1"/>
</dbReference>